<protein>
    <submittedName>
        <fullName evidence="1">Uncharacterized protein</fullName>
    </submittedName>
</protein>
<comment type="caution">
    <text evidence="1">The sequence shown here is derived from an EMBL/GenBank/DDBJ whole genome shotgun (WGS) entry which is preliminary data.</text>
</comment>
<accession>A0A846Y690</accession>
<reference evidence="1 2" key="1">
    <citation type="submission" date="2020-04" db="EMBL/GenBank/DDBJ databases">
        <title>MicrobeNet Type strains.</title>
        <authorList>
            <person name="Nicholson A.C."/>
        </authorList>
    </citation>
    <scope>NUCLEOTIDE SEQUENCE [LARGE SCALE GENOMIC DNA]</scope>
    <source>
        <strain evidence="1 2">JCM 12354</strain>
    </source>
</reference>
<proteinExistence type="predicted"/>
<evidence type="ECO:0000313" key="1">
    <source>
        <dbReference type="EMBL" id="NKY53334.1"/>
    </source>
</evidence>
<dbReference type="RefSeq" id="WP_084475340.1">
    <property type="nucleotide sequence ID" value="NZ_JAAXOP010000017.1"/>
</dbReference>
<dbReference type="AlphaFoldDB" id="A0A846Y690"/>
<dbReference type="Proteomes" id="UP000565711">
    <property type="component" value="Unassembled WGS sequence"/>
</dbReference>
<evidence type="ECO:0000313" key="2">
    <source>
        <dbReference type="Proteomes" id="UP000565711"/>
    </source>
</evidence>
<sequence length="87" mass="9574">MTPDEQTRHAHPQVTAEDLRMLLDTGSDGTRLVLVQGQVRLETGGAVEGLELIRRADLSDRVGAHPDQHELLEQAELLNTLIRLQGA</sequence>
<organism evidence="1 2">
    <name type="scientific">Nocardia vermiculata</name>
    <dbReference type="NCBI Taxonomy" id="257274"/>
    <lineage>
        <taxon>Bacteria</taxon>
        <taxon>Bacillati</taxon>
        <taxon>Actinomycetota</taxon>
        <taxon>Actinomycetes</taxon>
        <taxon>Mycobacteriales</taxon>
        <taxon>Nocardiaceae</taxon>
        <taxon>Nocardia</taxon>
    </lineage>
</organism>
<gene>
    <name evidence="1" type="ORF">HGA08_24350</name>
</gene>
<dbReference type="EMBL" id="JAAXOP010000017">
    <property type="protein sequence ID" value="NKY53334.1"/>
    <property type="molecule type" value="Genomic_DNA"/>
</dbReference>
<keyword evidence="2" id="KW-1185">Reference proteome</keyword>
<name>A0A846Y690_9NOCA</name>